<dbReference type="Proteomes" id="UP000231896">
    <property type="component" value="Chromosome"/>
</dbReference>
<reference evidence="8 9" key="1">
    <citation type="submission" date="2017-11" db="EMBL/GenBank/DDBJ databases">
        <title>Genome sequence of Entomoplasma melaleucae M1 (ATCC 49191).</title>
        <authorList>
            <person name="Lo W.-S."/>
            <person name="Gasparich G.E."/>
            <person name="Kuo C.-H."/>
        </authorList>
    </citation>
    <scope>NUCLEOTIDE SEQUENCE [LARGE SCALE GENOMIC DNA]</scope>
    <source>
        <strain evidence="8 9">M1</strain>
    </source>
</reference>
<dbReference type="AlphaFoldDB" id="A0A2K8NVT9"/>
<dbReference type="InterPro" id="IPR003838">
    <property type="entry name" value="ABC3_permease_C"/>
</dbReference>
<accession>A0A2K8NVT9</accession>
<dbReference type="RefSeq" id="WP_169733540.1">
    <property type="nucleotide sequence ID" value="NZ_CP024964.1"/>
</dbReference>
<comment type="subcellular location">
    <subcellularLocation>
        <location evidence="1">Cell membrane</location>
        <topology evidence="1">Multi-pass membrane protein</topology>
    </subcellularLocation>
</comment>
<evidence type="ECO:0000313" key="9">
    <source>
        <dbReference type="Proteomes" id="UP000231896"/>
    </source>
</evidence>
<evidence type="ECO:0000256" key="5">
    <source>
        <dbReference type="ARBA" id="ARBA00023136"/>
    </source>
</evidence>
<keyword evidence="5 6" id="KW-0472">Membrane</keyword>
<name>A0A2K8NVT9_9MOLU</name>
<evidence type="ECO:0000256" key="1">
    <source>
        <dbReference type="ARBA" id="ARBA00004651"/>
    </source>
</evidence>
<proteinExistence type="predicted"/>
<evidence type="ECO:0000256" key="4">
    <source>
        <dbReference type="ARBA" id="ARBA00022989"/>
    </source>
</evidence>
<feature type="domain" description="ABC3 transporter permease C-terminal" evidence="7">
    <location>
        <begin position="1"/>
        <end position="68"/>
    </location>
</feature>
<dbReference type="EMBL" id="CP024964">
    <property type="protein sequence ID" value="ATZ17939.1"/>
    <property type="molecule type" value="Genomic_DNA"/>
</dbReference>
<evidence type="ECO:0000313" key="8">
    <source>
        <dbReference type="EMBL" id="ATZ17939.1"/>
    </source>
</evidence>
<keyword evidence="2" id="KW-1003">Cell membrane</keyword>
<evidence type="ECO:0000256" key="6">
    <source>
        <dbReference type="SAM" id="Phobius"/>
    </source>
</evidence>
<protein>
    <recommendedName>
        <fullName evidence="7">ABC3 transporter permease C-terminal domain-containing protein</fullName>
    </recommendedName>
</protein>
<evidence type="ECO:0000256" key="2">
    <source>
        <dbReference type="ARBA" id="ARBA00022475"/>
    </source>
</evidence>
<dbReference type="Pfam" id="PF02687">
    <property type="entry name" value="FtsX"/>
    <property type="match status" value="1"/>
</dbReference>
<keyword evidence="4 6" id="KW-1133">Transmembrane helix</keyword>
<feature type="transmembrane region" description="Helical" evidence="6">
    <location>
        <begin position="14"/>
        <end position="33"/>
    </location>
</feature>
<evidence type="ECO:0000259" key="7">
    <source>
        <dbReference type="Pfam" id="PF02687"/>
    </source>
</evidence>
<dbReference type="KEGG" id="eml:EMELA_v1c03770"/>
<sequence>MKSFGYSNWKIQKYSFGVISVLSIVAWIISTLLATAAMSSVSYVLAFYGLAIPMAITWWPFIVSAIIIELPSLVVY</sequence>
<organism evidence="8 9">
    <name type="scientific">Mesoplasma melaleucae</name>
    <dbReference type="NCBI Taxonomy" id="81459"/>
    <lineage>
        <taxon>Bacteria</taxon>
        <taxon>Bacillati</taxon>
        <taxon>Mycoplasmatota</taxon>
        <taxon>Mollicutes</taxon>
        <taxon>Entomoplasmatales</taxon>
        <taxon>Entomoplasmataceae</taxon>
        <taxon>Mesoplasma</taxon>
    </lineage>
</organism>
<evidence type="ECO:0000256" key="3">
    <source>
        <dbReference type="ARBA" id="ARBA00022692"/>
    </source>
</evidence>
<feature type="transmembrane region" description="Helical" evidence="6">
    <location>
        <begin position="45"/>
        <end position="68"/>
    </location>
</feature>
<keyword evidence="3 6" id="KW-0812">Transmembrane</keyword>
<gene>
    <name evidence="8" type="ORF">EMELA_v1c03770</name>
</gene>
<keyword evidence="9" id="KW-1185">Reference proteome</keyword>
<dbReference type="GO" id="GO:0005886">
    <property type="term" value="C:plasma membrane"/>
    <property type="evidence" value="ECO:0007669"/>
    <property type="project" value="UniProtKB-SubCell"/>
</dbReference>